<dbReference type="InterPro" id="IPR017441">
    <property type="entry name" value="Protein_kinase_ATP_BS"/>
</dbReference>
<evidence type="ECO:0000313" key="12">
    <source>
        <dbReference type="EMBL" id="WFD15894.1"/>
    </source>
</evidence>
<dbReference type="EMBL" id="CP119918">
    <property type="protein sequence ID" value="WFD15894.1"/>
    <property type="molecule type" value="Genomic_DNA"/>
</dbReference>
<keyword evidence="13" id="KW-1185">Reference proteome</keyword>
<name>A0AAJ6CJZ5_9BASI</name>
<feature type="binding site" evidence="7">
    <location>
        <position position="57"/>
    </location>
    <ligand>
        <name>ATP</name>
        <dbReference type="ChEBI" id="CHEBI:30616"/>
    </ligand>
</feature>
<evidence type="ECO:0000256" key="2">
    <source>
        <dbReference type="ARBA" id="ARBA00022527"/>
    </source>
</evidence>
<dbReference type="GO" id="GO:0005524">
    <property type="term" value="F:ATP binding"/>
    <property type="evidence" value="ECO:0007669"/>
    <property type="project" value="UniProtKB-UniRule"/>
</dbReference>
<evidence type="ECO:0000313" key="13">
    <source>
        <dbReference type="Proteomes" id="UP001217582"/>
    </source>
</evidence>
<dbReference type="InterPro" id="IPR050117">
    <property type="entry name" value="MAPK"/>
</dbReference>
<proteinExistence type="inferred from homology"/>
<accession>A0AAJ6CJZ5</accession>
<feature type="compositionally biased region" description="Low complexity" evidence="10">
    <location>
        <begin position="388"/>
        <end position="409"/>
    </location>
</feature>
<evidence type="ECO:0000256" key="1">
    <source>
        <dbReference type="ARBA" id="ARBA00012411"/>
    </source>
</evidence>
<dbReference type="SMART" id="SM00220">
    <property type="entry name" value="S_TKc"/>
    <property type="match status" value="1"/>
</dbReference>
<dbReference type="PANTHER" id="PTHR24055">
    <property type="entry name" value="MITOGEN-ACTIVATED PROTEIN KINASE"/>
    <property type="match status" value="1"/>
</dbReference>
<dbReference type="FunFam" id="1.10.510.10:FF:000013">
    <property type="entry name" value="Mitogen-activated protein kinase"/>
    <property type="match status" value="1"/>
</dbReference>
<keyword evidence="5 9" id="KW-0418">Kinase</keyword>
<dbReference type="Proteomes" id="UP001217582">
    <property type="component" value="Chromosome 3"/>
</dbReference>
<protein>
    <recommendedName>
        <fullName evidence="1 9">Mitogen-activated protein kinase</fullName>
        <ecNumber evidence="1 9">2.7.11.24</ecNumber>
    </recommendedName>
</protein>
<dbReference type="Pfam" id="PF00069">
    <property type="entry name" value="Pkinase"/>
    <property type="match status" value="1"/>
</dbReference>
<dbReference type="InterPro" id="IPR008271">
    <property type="entry name" value="Ser/Thr_kinase_AS"/>
</dbReference>
<evidence type="ECO:0000256" key="10">
    <source>
        <dbReference type="SAM" id="MobiDB-lite"/>
    </source>
</evidence>
<evidence type="ECO:0000256" key="6">
    <source>
        <dbReference type="ARBA" id="ARBA00022840"/>
    </source>
</evidence>
<feature type="domain" description="Protein kinase" evidence="11">
    <location>
        <begin position="27"/>
        <end position="322"/>
    </location>
</feature>
<evidence type="ECO:0000256" key="7">
    <source>
        <dbReference type="PROSITE-ProRule" id="PRU10141"/>
    </source>
</evidence>
<comment type="activity regulation">
    <text evidence="9">Activated by threonine and tyrosine phosphorylation.</text>
</comment>
<reference evidence="12 13" key="1">
    <citation type="submission" date="2023-03" db="EMBL/GenBank/DDBJ databases">
        <title>Mating type loci evolution in Malassezia.</title>
        <authorList>
            <person name="Coelho M.A."/>
        </authorList>
    </citation>
    <scope>NUCLEOTIDE SEQUENCE [LARGE SCALE GENOMIC DNA]</scope>
    <source>
        <strain evidence="12 13">CBS 13387</strain>
    </source>
</reference>
<evidence type="ECO:0000259" key="11">
    <source>
        <dbReference type="PROSITE" id="PS50011"/>
    </source>
</evidence>
<sequence length="476" mass="54052">MSGTMDKLPHRVEETVLKQTFWIDPAYKVTKGLGQGAYGSVASAVHIASGESIAIKKVSNVFTKRILTKRALRELKLLRHFRGHKNITCLYDLDITNPSAFNEVYLYEELMEADLHAIIRSGQPLTDAHFQSFIYQTLCGLKYIHSANVLHRDLKPGNLLVNADCELKICDFGLARGFDPDQNTVMSGQQEFMTEYVATRWYRAPEIMLSHQNYNTAIDLWSVGCILAELLGRRPIFKGSDYVDQLNQILYYIGTPSETMLRRVASPRAQQYIRSLPFKAPVPFEQLYPQATPLAIDMLRRLLSFDPSQRITCDEALEHPYLAVWHDPNDEPVCANKFDFSFEQVDDIEGMKKLILQEVISFRREVRIQAQQRQAILMQQQQQQQQMLQQHQPSQVASTAMAAQQSAQATRRRDEHFPTSPRDVVQRSAGDHHTYNILGEPMSSDGTPKDAGDVAVAESDAIMDPYDAFNSQIGPK</sequence>
<dbReference type="PROSITE" id="PS00107">
    <property type="entry name" value="PROTEIN_KINASE_ATP"/>
    <property type="match status" value="1"/>
</dbReference>
<feature type="region of interest" description="Disordered" evidence="10">
    <location>
        <begin position="388"/>
        <end position="454"/>
    </location>
</feature>
<dbReference type="PROSITE" id="PS01351">
    <property type="entry name" value="MAPK"/>
    <property type="match status" value="1"/>
</dbReference>
<keyword evidence="9" id="KW-0460">Magnesium</keyword>
<keyword evidence="6 7" id="KW-0067">ATP-binding</keyword>
<comment type="catalytic activity">
    <reaction evidence="9">
        <text>L-threonyl-[protein] + ATP = O-phospho-L-threonyl-[protein] + ADP + H(+)</text>
        <dbReference type="Rhea" id="RHEA:46608"/>
        <dbReference type="Rhea" id="RHEA-COMP:11060"/>
        <dbReference type="Rhea" id="RHEA-COMP:11605"/>
        <dbReference type="ChEBI" id="CHEBI:15378"/>
        <dbReference type="ChEBI" id="CHEBI:30013"/>
        <dbReference type="ChEBI" id="CHEBI:30616"/>
        <dbReference type="ChEBI" id="CHEBI:61977"/>
        <dbReference type="ChEBI" id="CHEBI:456216"/>
        <dbReference type="EC" id="2.7.11.24"/>
    </reaction>
</comment>
<dbReference type="InterPro" id="IPR000719">
    <property type="entry name" value="Prot_kinase_dom"/>
</dbReference>
<gene>
    <name evidence="12" type="primary">tmk2</name>
    <name evidence="12" type="ORF">MARU1_001920</name>
</gene>
<dbReference type="Gene3D" id="3.30.200.20">
    <property type="entry name" value="Phosphorylase Kinase, domain 1"/>
    <property type="match status" value="1"/>
</dbReference>
<comment type="similarity">
    <text evidence="9">Belongs to the protein kinase superfamily. Ser/Thr protein kinase family. MAP kinase subfamily.</text>
</comment>
<dbReference type="Gene3D" id="1.10.510.10">
    <property type="entry name" value="Transferase(Phosphotransferase) domain 1"/>
    <property type="match status" value="1"/>
</dbReference>
<dbReference type="PROSITE" id="PS00108">
    <property type="entry name" value="PROTEIN_KINASE_ST"/>
    <property type="match status" value="1"/>
</dbReference>
<keyword evidence="3 9" id="KW-0808">Transferase</keyword>
<comment type="cofactor">
    <cofactor evidence="9">
        <name>Mg(2+)</name>
        <dbReference type="ChEBI" id="CHEBI:18420"/>
    </cofactor>
</comment>
<dbReference type="SUPFAM" id="SSF56112">
    <property type="entry name" value="Protein kinase-like (PK-like)"/>
    <property type="match status" value="1"/>
</dbReference>
<dbReference type="InterPro" id="IPR003527">
    <property type="entry name" value="MAP_kinase_CS"/>
</dbReference>
<dbReference type="CDD" id="cd07857">
    <property type="entry name" value="STKc_MPK1"/>
    <property type="match status" value="1"/>
</dbReference>
<dbReference type="AlphaFoldDB" id="A0AAJ6CJZ5"/>
<keyword evidence="2 8" id="KW-0723">Serine/threonine-protein kinase</keyword>
<dbReference type="GO" id="GO:0004707">
    <property type="term" value="F:MAP kinase activity"/>
    <property type="evidence" value="ECO:0007669"/>
    <property type="project" value="UniProtKB-EC"/>
</dbReference>
<evidence type="ECO:0000256" key="8">
    <source>
        <dbReference type="RuleBase" id="RU000304"/>
    </source>
</evidence>
<evidence type="ECO:0000256" key="5">
    <source>
        <dbReference type="ARBA" id="ARBA00022777"/>
    </source>
</evidence>
<evidence type="ECO:0000256" key="4">
    <source>
        <dbReference type="ARBA" id="ARBA00022741"/>
    </source>
</evidence>
<keyword evidence="4 7" id="KW-0547">Nucleotide-binding</keyword>
<dbReference type="EC" id="2.7.11.24" evidence="1 9"/>
<dbReference type="PROSITE" id="PS50011">
    <property type="entry name" value="PROTEIN_KINASE_DOM"/>
    <property type="match status" value="1"/>
</dbReference>
<evidence type="ECO:0000256" key="9">
    <source>
        <dbReference type="RuleBase" id="RU361165"/>
    </source>
</evidence>
<dbReference type="InterPro" id="IPR011009">
    <property type="entry name" value="Kinase-like_dom_sf"/>
</dbReference>
<organism evidence="12 13">
    <name type="scientific">Malassezia arunalokei</name>
    <dbReference type="NCBI Taxonomy" id="1514897"/>
    <lineage>
        <taxon>Eukaryota</taxon>
        <taxon>Fungi</taxon>
        <taxon>Dikarya</taxon>
        <taxon>Basidiomycota</taxon>
        <taxon>Ustilaginomycotina</taxon>
        <taxon>Malasseziomycetes</taxon>
        <taxon>Malasseziales</taxon>
        <taxon>Malasseziaceae</taxon>
        <taxon>Malassezia</taxon>
    </lineage>
</organism>
<evidence type="ECO:0000256" key="3">
    <source>
        <dbReference type="ARBA" id="ARBA00022679"/>
    </source>
</evidence>